<organism evidence="1 2">
    <name type="scientific">Tritrichomonas musculus</name>
    <dbReference type="NCBI Taxonomy" id="1915356"/>
    <lineage>
        <taxon>Eukaryota</taxon>
        <taxon>Metamonada</taxon>
        <taxon>Parabasalia</taxon>
        <taxon>Tritrichomonadida</taxon>
        <taxon>Tritrichomonadidae</taxon>
        <taxon>Tritrichomonas</taxon>
    </lineage>
</organism>
<accession>A0ABR2K5R6</accession>
<dbReference type="Proteomes" id="UP001470230">
    <property type="component" value="Unassembled WGS sequence"/>
</dbReference>
<comment type="caution">
    <text evidence="1">The sequence shown here is derived from an EMBL/GenBank/DDBJ whole genome shotgun (WGS) entry which is preliminary data.</text>
</comment>
<protein>
    <submittedName>
        <fullName evidence="1">Uncharacterized protein</fullName>
    </submittedName>
</protein>
<name>A0ABR2K5R6_9EUKA</name>
<keyword evidence="2" id="KW-1185">Reference proteome</keyword>
<dbReference type="EMBL" id="JAPFFF010000007">
    <property type="protein sequence ID" value="KAK8886116.1"/>
    <property type="molecule type" value="Genomic_DNA"/>
</dbReference>
<evidence type="ECO:0000313" key="1">
    <source>
        <dbReference type="EMBL" id="KAK8886116.1"/>
    </source>
</evidence>
<gene>
    <name evidence="1" type="ORF">M9Y10_041576</name>
</gene>
<proteinExistence type="predicted"/>
<evidence type="ECO:0000313" key="2">
    <source>
        <dbReference type="Proteomes" id="UP001470230"/>
    </source>
</evidence>
<sequence>MKKNVTYHEFRSQYKNLENTIQAQTLGASGDNRLQDQLKALSIKIKKTSLNERQKADLNRKIKILKDMANGVLRNTFTLDDIGAARKKPLS</sequence>
<reference evidence="1 2" key="1">
    <citation type="submission" date="2024-04" db="EMBL/GenBank/DDBJ databases">
        <title>Tritrichomonas musculus Genome.</title>
        <authorList>
            <person name="Alves-Ferreira E."/>
            <person name="Grigg M."/>
            <person name="Lorenzi H."/>
            <person name="Galac M."/>
        </authorList>
    </citation>
    <scope>NUCLEOTIDE SEQUENCE [LARGE SCALE GENOMIC DNA]</scope>
    <source>
        <strain evidence="1 2">EAF2021</strain>
    </source>
</reference>